<dbReference type="InterPro" id="IPR015890">
    <property type="entry name" value="Chorismate_C"/>
</dbReference>
<name>A0A975ADX8_9PROT</name>
<evidence type="ECO:0000313" key="3">
    <source>
        <dbReference type="Proteomes" id="UP000663347"/>
    </source>
</evidence>
<dbReference type="EMBL" id="CP071412">
    <property type="protein sequence ID" value="QSW38015.1"/>
    <property type="molecule type" value="Genomic_DNA"/>
</dbReference>
<dbReference type="PRINTS" id="PR00095">
    <property type="entry name" value="ANTSNTHASEI"/>
</dbReference>
<accession>A0A975ADX8</accession>
<dbReference type="InterPro" id="IPR005801">
    <property type="entry name" value="ADC_synthase"/>
</dbReference>
<dbReference type="PANTHER" id="PTHR11236">
    <property type="entry name" value="AMINOBENZOATE/ANTHRANILATE SYNTHASE"/>
    <property type="match status" value="1"/>
</dbReference>
<dbReference type="Proteomes" id="UP000663347">
    <property type="component" value="Chromosome"/>
</dbReference>
<feature type="domain" description="Chorismate-utilising enzyme C-terminal" evidence="1">
    <location>
        <begin position="149"/>
        <end position="400"/>
    </location>
</feature>
<gene>
    <name evidence="2" type="ORF">JSR06_00210</name>
</gene>
<reference evidence="2" key="2">
    <citation type="submission" date="2021-03" db="EMBL/GenBank/DDBJ databases">
        <title>Alternative transmission patterns in independently acquired nutritional co-symbionts of Dictyopharidae planthoppers.</title>
        <authorList>
            <person name="Michalik A."/>
            <person name="Lukasik P."/>
        </authorList>
    </citation>
    <scope>NUCLEOTIDE SEQUENCE</scope>
    <source>
        <strain evidence="2">RANSCY</strain>
    </source>
</reference>
<evidence type="ECO:0000259" key="1">
    <source>
        <dbReference type="Pfam" id="PF00425"/>
    </source>
</evidence>
<dbReference type="PANTHER" id="PTHR11236:SF9">
    <property type="entry name" value="ANTHRANILATE SYNTHASE COMPONENT 1"/>
    <property type="match status" value="1"/>
</dbReference>
<dbReference type="Gene3D" id="3.60.120.10">
    <property type="entry name" value="Anthranilate synthase"/>
    <property type="match status" value="1"/>
</dbReference>
<protein>
    <submittedName>
        <fullName evidence="2">Chorismate-binding protein</fullName>
    </submittedName>
</protein>
<proteinExistence type="predicted"/>
<dbReference type="GO" id="GO:0000162">
    <property type="term" value="P:L-tryptophan biosynthetic process"/>
    <property type="evidence" value="ECO:0007669"/>
    <property type="project" value="TreeGrafter"/>
</dbReference>
<dbReference type="InterPro" id="IPR019999">
    <property type="entry name" value="Anth_synth_I-like"/>
</dbReference>
<dbReference type="Pfam" id="PF00425">
    <property type="entry name" value="Chorismate_bind"/>
    <property type="match status" value="1"/>
</dbReference>
<evidence type="ECO:0000313" key="2">
    <source>
        <dbReference type="EMBL" id="QSW38015.1"/>
    </source>
</evidence>
<dbReference type="AlphaFoldDB" id="A0A975ADX8"/>
<dbReference type="SUPFAM" id="SSF56322">
    <property type="entry name" value="ADC synthase"/>
    <property type="match status" value="1"/>
</dbReference>
<organism evidence="2 3">
    <name type="scientific">Candidatus Vidania fulgoroideorum</name>
    <dbReference type="NCBI Taxonomy" id="881286"/>
    <lineage>
        <taxon>Bacteria</taxon>
        <taxon>Pseudomonadati</taxon>
        <taxon>Pseudomonadota</taxon>
        <taxon>Betaproteobacteria</taxon>
        <taxon>Candidatus Vidania</taxon>
    </lineage>
</organism>
<reference evidence="2" key="1">
    <citation type="submission" date="2021-02" db="EMBL/GenBank/DDBJ databases">
        <authorList>
            <person name="Franco D."/>
        </authorList>
    </citation>
    <scope>NUCLEOTIDE SEQUENCE</scope>
    <source>
        <strain evidence="2">RANSCY</strain>
    </source>
</reference>
<sequence length="407" mass="47755">MNMLFKENGGLAFFLGNYNIYNAFNSLKRKLNNRKYSSFLFKSKNSAVIRSNIEIMSFSKKSKYKNSMLKVYDYIYHEKLKNIKRKGNIENIGDYILIFNNRNRTFVSIKEEKKLKGKIRMLKILYQVLSTKLAKTRKFFYSISKSKNKKKYIYKYNIIKNYIRKGIVIQCQIGKENIIRSNMESLRLLKLCKRNDIGSNIYISYLRELIICFTPEVLVTIENSYAYMYPIAGTIKRGISLILDKIYERKMLNDKKELSEHIMLIDIARNDLNSISKINTVVVKKKFLIRKFFYVQHIVSEIKSHIKKVNQKKVLKRISPSGTLTGSPKIKSMEIIKELENNRGNYGGCIGFDSIKKHIGMFFVTIRAAFKKGNYLIIKSASGIVNKSKIKMEYRELNNKMKVFLKK</sequence>